<dbReference type="PANTHER" id="PTHR11923:SF93">
    <property type="entry name" value="GH07959P-RELATED"/>
    <property type="match status" value="1"/>
</dbReference>
<comment type="caution">
    <text evidence="8">The sequence shown here is derived from an EMBL/GenBank/DDBJ whole genome shotgun (WGS) entry which is preliminary data.</text>
</comment>
<dbReference type="PANTHER" id="PTHR11923">
    <property type="entry name" value="SCAVENGER RECEPTOR CLASS B TYPE-1 SR-B1"/>
    <property type="match status" value="1"/>
</dbReference>
<reference evidence="8" key="1">
    <citation type="journal article" date="2023" name="IScience">
        <title>Live-bearing cockroach genome reveals convergent evolutionary mechanisms linked to viviparity in insects and beyond.</title>
        <authorList>
            <person name="Fouks B."/>
            <person name="Harrison M.C."/>
            <person name="Mikhailova A.A."/>
            <person name="Marchal E."/>
            <person name="English S."/>
            <person name="Carruthers M."/>
            <person name="Jennings E.C."/>
            <person name="Chiamaka E.L."/>
            <person name="Frigard R.A."/>
            <person name="Pippel M."/>
            <person name="Attardo G.M."/>
            <person name="Benoit J.B."/>
            <person name="Bornberg-Bauer E."/>
            <person name="Tobe S.S."/>
        </authorList>
    </citation>
    <scope>NUCLEOTIDE SEQUENCE</scope>
    <source>
        <strain evidence="8">Stay&amp;Tobe</strain>
    </source>
</reference>
<name>A0AAD7ZDR9_DIPPU</name>
<accession>A0AAD7ZDR9</accession>
<reference evidence="8" key="2">
    <citation type="submission" date="2023-05" db="EMBL/GenBank/DDBJ databases">
        <authorList>
            <person name="Fouks B."/>
        </authorList>
    </citation>
    <scope>NUCLEOTIDE SEQUENCE</scope>
    <source>
        <strain evidence="8">Stay&amp;Tobe</strain>
        <tissue evidence="8">Testes</tissue>
    </source>
</reference>
<feature type="non-terminal residue" evidence="8">
    <location>
        <position position="1"/>
    </location>
</feature>
<evidence type="ECO:0000256" key="4">
    <source>
        <dbReference type="ARBA" id="ARBA00022692"/>
    </source>
</evidence>
<evidence type="ECO:0000313" key="9">
    <source>
        <dbReference type="Proteomes" id="UP001233999"/>
    </source>
</evidence>
<dbReference type="AlphaFoldDB" id="A0AAD7ZDR9"/>
<evidence type="ECO:0000256" key="7">
    <source>
        <dbReference type="ARBA" id="ARBA00023180"/>
    </source>
</evidence>
<dbReference type="InterPro" id="IPR002159">
    <property type="entry name" value="CD36_fam"/>
</dbReference>
<dbReference type="GO" id="GO:0005737">
    <property type="term" value="C:cytoplasm"/>
    <property type="evidence" value="ECO:0007669"/>
    <property type="project" value="TreeGrafter"/>
</dbReference>
<keyword evidence="6" id="KW-0472">Membrane</keyword>
<comment type="similarity">
    <text evidence="2">Belongs to the CD36 family.</text>
</comment>
<evidence type="ECO:0000313" key="8">
    <source>
        <dbReference type="EMBL" id="KAJ9578476.1"/>
    </source>
</evidence>
<feature type="non-terminal residue" evidence="8">
    <location>
        <position position="53"/>
    </location>
</feature>
<keyword evidence="3" id="KW-1003">Cell membrane</keyword>
<keyword evidence="9" id="KW-1185">Reference proteome</keyword>
<dbReference type="Pfam" id="PF01130">
    <property type="entry name" value="CD36"/>
    <property type="match status" value="1"/>
</dbReference>
<gene>
    <name evidence="8" type="ORF">L9F63_005296</name>
</gene>
<dbReference type="Proteomes" id="UP001233999">
    <property type="component" value="Unassembled WGS sequence"/>
</dbReference>
<organism evidence="8 9">
    <name type="scientific">Diploptera punctata</name>
    <name type="common">Pacific beetle cockroach</name>
    <dbReference type="NCBI Taxonomy" id="6984"/>
    <lineage>
        <taxon>Eukaryota</taxon>
        <taxon>Metazoa</taxon>
        <taxon>Ecdysozoa</taxon>
        <taxon>Arthropoda</taxon>
        <taxon>Hexapoda</taxon>
        <taxon>Insecta</taxon>
        <taxon>Pterygota</taxon>
        <taxon>Neoptera</taxon>
        <taxon>Polyneoptera</taxon>
        <taxon>Dictyoptera</taxon>
        <taxon>Blattodea</taxon>
        <taxon>Blaberoidea</taxon>
        <taxon>Blaberidae</taxon>
        <taxon>Diplopterinae</taxon>
        <taxon>Diploptera</taxon>
    </lineage>
</organism>
<dbReference type="PRINTS" id="PR01609">
    <property type="entry name" value="CD36FAMILY"/>
</dbReference>
<evidence type="ECO:0000256" key="5">
    <source>
        <dbReference type="ARBA" id="ARBA00022989"/>
    </source>
</evidence>
<evidence type="ECO:0000256" key="6">
    <source>
        <dbReference type="ARBA" id="ARBA00023136"/>
    </source>
</evidence>
<dbReference type="GO" id="GO:0005044">
    <property type="term" value="F:scavenger receptor activity"/>
    <property type="evidence" value="ECO:0007669"/>
    <property type="project" value="TreeGrafter"/>
</dbReference>
<proteinExistence type="inferred from homology"/>
<dbReference type="GO" id="GO:0005886">
    <property type="term" value="C:plasma membrane"/>
    <property type="evidence" value="ECO:0007669"/>
    <property type="project" value="UniProtKB-SubCell"/>
</dbReference>
<evidence type="ECO:0000256" key="1">
    <source>
        <dbReference type="ARBA" id="ARBA00004236"/>
    </source>
</evidence>
<keyword evidence="7" id="KW-0325">Glycoprotein</keyword>
<dbReference type="EMBL" id="JASPKZ010008876">
    <property type="protein sequence ID" value="KAJ9578476.1"/>
    <property type="molecule type" value="Genomic_DNA"/>
</dbReference>
<protein>
    <submittedName>
        <fullName evidence="8">Uncharacterized protein</fullName>
    </submittedName>
</protein>
<evidence type="ECO:0000256" key="3">
    <source>
        <dbReference type="ARBA" id="ARBA00022475"/>
    </source>
</evidence>
<keyword evidence="4" id="KW-0812">Transmembrane</keyword>
<comment type="subcellular location">
    <subcellularLocation>
        <location evidence="1">Cell membrane</location>
    </subcellularLocation>
</comment>
<sequence>EFRLSPSTKLYELWKDLPIPIELGVYFFNWTNPDEIFNEGFKPKFVELGPYRF</sequence>
<evidence type="ECO:0000256" key="2">
    <source>
        <dbReference type="ARBA" id="ARBA00010532"/>
    </source>
</evidence>
<keyword evidence="5" id="KW-1133">Transmembrane helix</keyword>